<dbReference type="Proteomes" id="UP001218188">
    <property type="component" value="Unassembled WGS sequence"/>
</dbReference>
<dbReference type="GO" id="GO:0000981">
    <property type="term" value="F:DNA-binding transcription factor activity, RNA polymerase II-specific"/>
    <property type="evidence" value="ECO:0007669"/>
    <property type="project" value="InterPro"/>
</dbReference>
<keyword evidence="4" id="KW-1185">Reference proteome</keyword>
<dbReference type="PROSITE" id="PS00463">
    <property type="entry name" value="ZN2_CY6_FUNGAL_1"/>
    <property type="match status" value="1"/>
</dbReference>
<dbReference type="InterPro" id="IPR036864">
    <property type="entry name" value="Zn2-C6_fun-type_DNA-bd_sf"/>
</dbReference>
<dbReference type="AlphaFoldDB" id="A0AAD6XG71"/>
<dbReference type="SUPFAM" id="SSF57701">
    <property type="entry name" value="Zn2/Cys6 DNA-binding domain"/>
    <property type="match status" value="1"/>
</dbReference>
<gene>
    <name evidence="3" type="ORF">C8F04DRAFT_1071477</name>
</gene>
<evidence type="ECO:0000259" key="2">
    <source>
        <dbReference type="PROSITE" id="PS00463"/>
    </source>
</evidence>
<dbReference type="EMBL" id="JARJCM010000008">
    <property type="protein sequence ID" value="KAJ7044064.1"/>
    <property type="molecule type" value="Genomic_DNA"/>
</dbReference>
<evidence type="ECO:0000313" key="3">
    <source>
        <dbReference type="EMBL" id="KAJ7044064.1"/>
    </source>
</evidence>
<organism evidence="3 4">
    <name type="scientific">Mycena alexandri</name>
    <dbReference type="NCBI Taxonomy" id="1745969"/>
    <lineage>
        <taxon>Eukaryota</taxon>
        <taxon>Fungi</taxon>
        <taxon>Dikarya</taxon>
        <taxon>Basidiomycota</taxon>
        <taxon>Agaricomycotina</taxon>
        <taxon>Agaricomycetes</taxon>
        <taxon>Agaricomycetidae</taxon>
        <taxon>Agaricales</taxon>
        <taxon>Marasmiineae</taxon>
        <taxon>Mycenaceae</taxon>
        <taxon>Mycena</taxon>
    </lineage>
</organism>
<dbReference type="InterPro" id="IPR001138">
    <property type="entry name" value="Zn2Cys6_DnaBD"/>
</dbReference>
<accession>A0AAD6XG71</accession>
<protein>
    <recommendedName>
        <fullName evidence="2">Zn(2)-C6 fungal-type domain-containing protein</fullName>
    </recommendedName>
</protein>
<feature type="region of interest" description="Disordered" evidence="1">
    <location>
        <begin position="43"/>
        <end position="63"/>
    </location>
</feature>
<proteinExistence type="predicted"/>
<feature type="compositionally biased region" description="Polar residues" evidence="1">
    <location>
        <begin position="52"/>
        <end position="63"/>
    </location>
</feature>
<evidence type="ECO:0000256" key="1">
    <source>
        <dbReference type="SAM" id="MobiDB-lite"/>
    </source>
</evidence>
<reference evidence="3" key="1">
    <citation type="submission" date="2023-03" db="EMBL/GenBank/DDBJ databases">
        <title>Massive genome expansion in bonnet fungi (Mycena s.s.) driven by repeated elements and novel gene families across ecological guilds.</title>
        <authorList>
            <consortium name="Lawrence Berkeley National Laboratory"/>
            <person name="Harder C.B."/>
            <person name="Miyauchi S."/>
            <person name="Viragh M."/>
            <person name="Kuo A."/>
            <person name="Thoen E."/>
            <person name="Andreopoulos B."/>
            <person name="Lu D."/>
            <person name="Skrede I."/>
            <person name="Drula E."/>
            <person name="Henrissat B."/>
            <person name="Morin E."/>
            <person name="Kohler A."/>
            <person name="Barry K."/>
            <person name="LaButti K."/>
            <person name="Morin E."/>
            <person name="Salamov A."/>
            <person name="Lipzen A."/>
            <person name="Mereny Z."/>
            <person name="Hegedus B."/>
            <person name="Baldrian P."/>
            <person name="Stursova M."/>
            <person name="Weitz H."/>
            <person name="Taylor A."/>
            <person name="Grigoriev I.V."/>
            <person name="Nagy L.G."/>
            <person name="Martin F."/>
            <person name="Kauserud H."/>
        </authorList>
    </citation>
    <scope>NUCLEOTIDE SEQUENCE</scope>
    <source>
        <strain evidence="3">CBHHK200</strain>
    </source>
</reference>
<dbReference type="GO" id="GO:0008270">
    <property type="term" value="F:zinc ion binding"/>
    <property type="evidence" value="ECO:0007669"/>
    <property type="project" value="InterPro"/>
</dbReference>
<sequence>MNKKLPACDACKTRRVLCHSQPSNIACPRCAEKGIICKTTPVRRGRPRRNHNGISEASTSSNATSDVALRQHIELSGIPQLPAELVKDLFECCVYVAECRMPLFRYEKLKATLAAASWQLHLLPPQSRVLATCVCAISASISFNSTVIGPGPQPKSFMDRSVFFPGSDLRIYGVRRATFCRRTYEQALNLACENRIHLDVSEDNAASCFFLDFLERFNDTITRSWAVTYVSHARILLGSVHEVTLPRGFALWMGFMMSEALTAAMQRKPVLITHLDQLLANGSESPPLEEFLQSLQAMRQTPKNSADLVFSSVRHYMFHVTRLARDLQENIAGDYARRRPFALGAVMKFLSSLSILQSILTLVLDQLELCPDAELLFLDHQKPSSYHEENSLRACGFAVTAGFAGLVLALRSEIKYRTTTEAHTVDDRWLQERTDVLRRQVHELASFTVGMVVRAMRLLPSLPHLAHLGWIGVQDWAEFCLTEPTGAVDPEVFKTLIAALKLSGYSWNMPRSSELIEQMEACLAQHNPTTQSDFSEIFNEMSPDIIWNGMFATNQSEMAFYDSTDL</sequence>
<comment type="caution">
    <text evidence="3">The sequence shown here is derived from an EMBL/GenBank/DDBJ whole genome shotgun (WGS) entry which is preliminary data.</text>
</comment>
<name>A0AAD6XG71_9AGAR</name>
<evidence type="ECO:0000313" key="4">
    <source>
        <dbReference type="Proteomes" id="UP001218188"/>
    </source>
</evidence>
<feature type="domain" description="Zn(2)-C6 fungal-type" evidence="2">
    <location>
        <begin position="7"/>
        <end position="37"/>
    </location>
</feature>